<organism evidence="1 2">
    <name type="scientific">Paenibacillus profundus</name>
    <dbReference type="NCBI Taxonomy" id="1173085"/>
    <lineage>
        <taxon>Bacteria</taxon>
        <taxon>Bacillati</taxon>
        <taxon>Bacillota</taxon>
        <taxon>Bacilli</taxon>
        <taxon>Bacillales</taxon>
        <taxon>Paenibacillaceae</taxon>
        <taxon>Paenibacillus</taxon>
    </lineage>
</organism>
<sequence>MTPWENVALMQGRVQTVGDPLHQPLCIILPFHQKAARPFAILDAVKLTPILIGRFTAAS</sequence>
<accession>A0ABS8YL44</accession>
<name>A0ABS8YL44_9BACL</name>
<proteinExistence type="predicted"/>
<comment type="caution">
    <text evidence="1">The sequence shown here is derived from an EMBL/GenBank/DDBJ whole genome shotgun (WGS) entry which is preliminary data.</text>
</comment>
<gene>
    <name evidence="1" type="ORF">LQV63_17380</name>
</gene>
<keyword evidence="2" id="KW-1185">Reference proteome</keyword>
<dbReference type="EMBL" id="JAJNBZ010000014">
    <property type="protein sequence ID" value="MCE5171075.1"/>
    <property type="molecule type" value="Genomic_DNA"/>
</dbReference>
<protein>
    <submittedName>
        <fullName evidence="1">Uncharacterized protein</fullName>
    </submittedName>
</protein>
<evidence type="ECO:0000313" key="1">
    <source>
        <dbReference type="EMBL" id="MCE5171075.1"/>
    </source>
</evidence>
<dbReference type="RefSeq" id="WP_019424241.1">
    <property type="nucleotide sequence ID" value="NZ_JAJNBZ010000014.1"/>
</dbReference>
<reference evidence="1 2" key="1">
    <citation type="submission" date="2021-11" db="EMBL/GenBank/DDBJ databases">
        <title>Draft genome sequence of Paenibacillus profundus YoMME, a new Gram-positive bacteria with exoelectrogenic properties.</title>
        <authorList>
            <person name="Hubenova Y."/>
            <person name="Hubenova E."/>
            <person name="Manasiev Y."/>
            <person name="Peykov S."/>
            <person name="Mitov M."/>
        </authorList>
    </citation>
    <scope>NUCLEOTIDE SEQUENCE [LARGE SCALE GENOMIC DNA]</scope>
    <source>
        <strain evidence="1 2">YoMME</strain>
    </source>
</reference>
<dbReference type="Proteomes" id="UP001199916">
    <property type="component" value="Unassembled WGS sequence"/>
</dbReference>
<evidence type="ECO:0000313" key="2">
    <source>
        <dbReference type="Proteomes" id="UP001199916"/>
    </source>
</evidence>